<dbReference type="SUPFAM" id="SSF74650">
    <property type="entry name" value="Galactose mutarotase-like"/>
    <property type="match status" value="1"/>
</dbReference>
<evidence type="ECO:0000256" key="2">
    <source>
        <dbReference type="ARBA" id="ARBA00005028"/>
    </source>
</evidence>
<dbReference type="InterPro" id="IPR014718">
    <property type="entry name" value="GH-type_carb-bd"/>
</dbReference>
<comment type="similarity">
    <text evidence="3 8">Belongs to the aldose epimerase family.</text>
</comment>
<evidence type="ECO:0000256" key="8">
    <source>
        <dbReference type="PIRNR" id="PIRNR005096"/>
    </source>
</evidence>
<dbReference type="EC" id="5.1.3.3" evidence="4 8"/>
<evidence type="ECO:0000256" key="7">
    <source>
        <dbReference type="ARBA" id="ARBA00023277"/>
    </source>
</evidence>
<dbReference type="PIRSF" id="PIRSF005096">
    <property type="entry name" value="GALM"/>
    <property type="match status" value="1"/>
</dbReference>
<dbReference type="Proteomes" id="UP001597451">
    <property type="component" value="Unassembled WGS sequence"/>
</dbReference>
<name>A0ABW5Q3E4_9BACI</name>
<proteinExistence type="inferred from homology"/>
<dbReference type="EMBL" id="JBHUMX010000041">
    <property type="protein sequence ID" value="MFD2630159.1"/>
    <property type="molecule type" value="Genomic_DNA"/>
</dbReference>
<dbReference type="Pfam" id="PF01263">
    <property type="entry name" value="Aldose_epim"/>
    <property type="match status" value="1"/>
</dbReference>
<dbReference type="CDD" id="cd09019">
    <property type="entry name" value="galactose_mutarotase_like"/>
    <property type="match status" value="1"/>
</dbReference>
<dbReference type="RefSeq" id="WP_379563110.1">
    <property type="nucleotide sequence ID" value="NZ_JBHUMX010000041.1"/>
</dbReference>
<keyword evidence="7 8" id="KW-0119">Carbohydrate metabolism</keyword>
<keyword evidence="10" id="KW-1185">Reference proteome</keyword>
<dbReference type="InterPro" id="IPR018052">
    <property type="entry name" value="Ald1_epimerase_CS"/>
</dbReference>
<sequence>MEVKKEQIGEIDRNPVYAFTLKNDHGVEITCINYGCIITKMITPDKQGNFENIVLGYDTLEEYMMDSTYLGAVIGRVGGRIKDAQFELDGEIYTLSKNEKDNHIHGGIKGFNRVIWDAEMLKKGDIAGVQFKYFSPDGEEGYPGNLEVKVSYSLNNENEFVIRYDAMTDKKTPLSMTNHSYFNLSGNLRRDILDHTLKLKSEKFLELDPALIPTGEMLHVGNTPFDFTHERSIKSGTVSTHPQNVLVGEGYDHPFCLSNNHNEEIVLKDSESGRTLIMETDEVGVIVYSGNSLRNEGNVRGVPMRKHLGICLETQGLPNAVNQPAFPSIIIDRGQKYNSVTKYRFGIDR</sequence>
<comment type="caution">
    <text evidence="9">The sequence shown here is derived from an EMBL/GenBank/DDBJ whole genome shotgun (WGS) entry which is preliminary data.</text>
</comment>
<organism evidence="9 10">
    <name type="scientific">Oceanobacillus kapialis</name>
    <dbReference type="NCBI Taxonomy" id="481353"/>
    <lineage>
        <taxon>Bacteria</taxon>
        <taxon>Bacillati</taxon>
        <taxon>Bacillota</taxon>
        <taxon>Bacilli</taxon>
        <taxon>Bacillales</taxon>
        <taxon>Bacillaceae</taxon>
        <taxon>Oceanobacillus</taxon>
    </lineage>
</organism>
<dbReference type="InterPro" id="IPR008183">
    <property type="entry name" value="Aldose_1/G6P_1-epimerase"/>
</dbReference>
<dbReference type="PROSITE" id="PS00545">
    <property type="entry name" value="ALDOSE_1_EPIMERASE"/>
    <property type="match status" value="1"/>
</dbReference>
<dbReference type="InterPro" id="IPR011013">
    <property type="entry name" value="Gal_mutarotase_sf_dom"/>
</dbReference>
<accession>A0ABW5Q3E4</accession>
<dbReference type="Gene3D" id="2.70.98.10">
    <property type="match status" value="1"/>
</dbReference>
<comment type="pathway">
    <text evidence="2 8">Carbohydrate metabolism; hexose metabolism.</text>
</comment>
<dbReference type="InterPro" id="IPR015443">
    <property type="entry name" value="Aldose_1-epimerase"/>
</dbReference>
<comment type="catalytic activity">
    <reaction evidence="1 8">
        <text>alpha-D-glucose = beta-D-glucose</text>
        <dbReference type="Rhea" id="RHEA:10264"/>
        <dbReference type="ChEBI" id="CHEBI:15903"/>
        <dbReference type="ChEBI" id="CHEBI:17925"/>
        <dbReference type="EC" id="5.1.3.3"/>
    </reaction>
</comment>
<dbReference type="GO" id="GO:0016853">
    <property type="term" value="F:isomerase activity"/>
    <property type="evidence" value="ECO:0007669"/>
    <property type="project" value="UniProtKB-KW"/>
</dbReference>
<dbReference type="PANTHER" id="PTHR10091:SF0">
    <property type="entry name" value="GALACTOSE MUTAROTASE"/>
    <property type="match status" value="1"/>
</dbReference>
<protein>
    <recommendedName>
        <fullName evidence="5 8">Aldose 1-epimerase</fullName>
        <ecNumber evidence="4 8">5.1.3.3</ecNumber>
    </recommendedName>
</protein>
<evidence type="ECO:0000256" key="3">
    <source>
        <dbReference type="ARBA" id="ARBA00006206"/>
    </source>
</evidence>
<evidence type="ECO:0000313" key="10">
    <source>
        <dbReference type="Proteomes" id="UP001597451"/>
    </source>
</evidence>
<evidence type="ECO:0000313" key="9">
    <source>
        <dbReference type="EMBL" id="MFD2630159.1"/>
    </source>
</evidence>
<evidence type="ECO:0000256" key="5">
    <source>
        <dbReference type="ARBA" id="ARBA00014165"/>
    </source>
</evidence>
<dbReference type="NCBIfam" id="NF008277">
    <property type="entry name" value="PRK11055.1"/>
    <property type="match status" value="1"/>
</dbReference>
<gene>
    <name evidence="9" type="ORF">ACFSUN_15335</name>
</gene>
<keyword evidence="6 8" id="KW-0413">Isomerase</keyword>
<reference evidence="10" key="1">
    <citation type="journal article" date="2019" name="Int. J. Syst. Evol. Microbiol.">
        <title>The Global Catalogue of Microorganisms (GCM) 10K type strain sequencing project: providing services to taxonomists for standard genome sequencing and annotation.</title>
        <authorList>
            <consortium name="The Broad Institute Genomics Platform"/>
            <consortium name="The Broad Institute Genome Sequencing Center for Infectious Disease"/>
            <person name="Wu L."/>
            <person name="Ma J."/>
        </authorList>
    </citation>
    <scope>NUCLEOTIDE SEQUENCE [LARGE SCALE GENOMIC DNA]</scope>
    <source>
        <strain evidence="10">TISTR 1858</strain>
    </source>
</reference>
<evidence type="ECO:0000256" key="1">
    <source>
        <dbReference type="ARBA" id="ARBA00001614"/>
    </source>
</evidence>
<dbReference type="InterPro" id="IPR047215">
    <property type="entry name" value="Galactose_mutarotase-like"/>
</dbReference>
<evidence type="ECO:0000256" key="4">
    <source>
        <dbReference type="ARBA" id="ARBA00013185"/>
    </source>
</evidence>
<dbReference type="PANTHER" id="PTHR10091">
    <property type="entry name" value="ALDOSE-1-EPIMERASE"/>
    <property type="match status" value="1"/>
</dbReference>
<evidence type="ECO:0000256" key="6">
    <source>
        <dbReference type="ARBA" id="ARBA00023235"/>
    </source>
</evidence>